<keyword evidence="2" id="KW-1185">Reference proteome</keyword>
<dbReference type="AlphaFoldDB" id="A0A1H3F689"/>
<sequence>MEINKQYNKAKKQNLKNEMICYIDEIIDTAEKMNSLDFFNIEISNHQGKLNVEYKLKNRKRVY</sequence>
<name>A0A1H3F689_9FIRM</name>
<reference evidence="1 2" key="1">
    <citation type="submission" date="2016-10" db="EMBL/GenBank/DDBJ databases">
        <authorList>
            <person name="de Groot N.N."/>
        </authorList>
    </citation>
    <scope>NUCLEOTIDE SEQUENCE [LARGE SCALE GENOMIC DNA]</scope>
    <source>
        <strain evidence="1 2">DSM 23310</strain>
    </source>
</reference>
<proteinExistence type="predicted"/>
<accession>A0A1H3F689</accession>
<gene>
    <name evidence="1" type="ORF">SAMN05660923_03061</name>
</gene>
<evidence type="ECO:0000313" key="2">
    <source>
        <dbReference type="Proteomes" id="UP000198828"/>
    </source>
</evidence>
<organism evidence="1 2">
    <name type="scientific">Tepidimicrobium xylanilyticum</name>
    <dbReference type="NCBI Taxonomy" id="1123352"/>
    <lineage>
        <taxon>Bacteria</taxon>
        <taxon>Bacillati</taxon>
        <taxon>Bacillota</taxon>
        <taxon>Tissierellia</taxon>
        <taxon>Tissierellales</taxon>
        <taxon>Tepidimicrobiaceae</taxon>
        <taxon>Tepidimicrobium</taxon>
    </lineage>
</organism>
<dbReference type="OrthoDB" id="1957111at2"/>
<dbReference type="RefSeq" id="WP_093755164.1">
    <property type="nucleotide sequence ID" value="NZ_FNNG01000026.1"/>
</dbReference>
<dbReference type="EMBL" id="FNNG01000026">
    <property type="protein sequence ID" value="SDX85704.1"/>
    <property type="molecule type" value="Genomic_DNA"/>
</dbReference>
<protein>
    <submittedName>
        <fullName evidence="1">Uncharacterized protein</fullName>
    </submittedName>
</protein>
<dbReference type="Proteomes" id="UP000198828">
    <property type="component" value="Unassembled WGS sequence"/>
</dbReference>
<evidence type="ECO:0000313" key="1">
    <source>
        <dbReference type="EMBL" id="SDX85704.1"/>
    </source>
</evidence>